<proteinExistence type="predicted"/>
<sequence>MNTEIPVKAIQEQMQKKFHVVVSKTKAFRAKAKAQVHLKGDVKVQYSLLRDYVSELQKCNPDTIVKIDVYREEDLEKTTRMFRRIYVCLGALKRGWKGIAWFGWGIYERSISWKNANSYLFSNSNLTFIIDRQKGLLPIIARLFPSVEHRYCVSHINENMNLTWKEGDYKEMLWKAKPLAEKRSCLSPSQSTAANLSQPNQIPLLDTIFGIGWLLWYQGFRAEGQLIGLV</sequence>
<comment type="caution">
    <text evidence="1">The sequence shown here is derived from an EMBL/GenBank/DDBJ whole genome shotgun (WGS) entry which is preliminary data.</text>
</comment>
<dbReference type="Proteomes" id="UP001151760">
    <property type="component" value="Unassembled WGS sequence"/>
</dbReference>
<protein>
    <recommendedName>
        <fullName evidence="3">MULE transposase domain-containing protein</fullName>
    </recommendedName>
</protein>
<name>A0ABQ5EM41_9ASTR</name>
<reference evidence="1" key="1">
    <citation type="journal article" date="2022" name="Int. J. Mol. Sci.">
        <title>Draft Genome of Tanacetum Coccineum: Genomic Comparison of Closely Related Tanacetum-Family Plants.</title>
        <authorList>
            <person name="Yamashiro T."/>
            <person name="Shiraishi A."/>
            <person name="Nakayama K."/>
            <person name="Satake H."/>
        </authorList>
    </citation>
    <scope>NUCLEOTIDE SEQUENCE</scope>
</reference>
<dbReference type="PANTHER" id="PTHR31973">
    <property type="entry name" value="POLYPROTEIN, PUTATIVE-RELATED"/>
    <property type="match status" value="1"/>
</dbReference>
<dbReference type="PANTHER" id="PTHR31973:SF190">
    <property type="entry name" value="MULE TRANSPOSASE DOMAIN-CONTAINING PROTEIN"/>
    <property type="match status" value="1"/>
</dbReference>
<evidence type="ECO:0000313" key="2">
    <source>
        <dbReference type="Proteomes" id="UP001151760"/>
    </source>
</evidence>
<accession>A0ABQ5EM41</accession>
<evidence type="ECO:0008006" key="3">
    <source>
        <dbReference type="Google" id="ProtNLM"/>
    </source>
</evidence>
<reference evidence="1" key="2">
    <citation type="submission" date="2022-01" db="EMBL/GenBank/DDBJ databases">
        <authorList>
            <person name="Yamashiro T."/>
            <person name="Shiraishi A."/>
            <person name="Satake H."/>
            <person name="Nakayama K."/>
        </authorList>
    </citation>
    <scope>NUCLEOTIDE SEQUENCE</scope>
</reference>
<keyword evidence="2" id="KW-1185">Reference proteome</keyword>
<organism evidence="1 2">
    <name type="scientific">Tanacetum coccineum</name>
    <dbReference type="NCBI Taxonomy" id="301880"/>
    <lineage>
        <taxon>Eukaryota</taxon>
        <taxon>Viridiplantae</taxon>
        <taxon>Streptophyta</taxon>
        <taxon>Embryophyta</taxon>
        <taxon>Tracheophyta</taxon>
        <taxon>Spermatophyta</taxon>
        <taxon>Magnoliopsida</taxon>
        <taxon>eudicotyledons</taxon>
        <taxon>Gunneridae</taxon>
        <taxon>Pentapetalae</taxon>
        <taxon>asterids</taxon>
        <taxon>campanulids</taxon>
        <taxon>Asterales</taxon>
        <taxon>Asteraceae</taxon>
        <taxon>Asteroideae</taxon>
        <taxon>Anthemideae</taxon>
        <taxon>Anthemidinae</taxon>
        <taxon>Tanacetum</taxon>
    </lineage>
</organism>
<dbReference type="EMBL" id="BQNB010016455">
    <property type="protein sequence ID" value="GJT52011.1"/>
    <property type="molecule type" value="Genomic_DNA"/>
</dbReference>
<evidence type="ECO:0000313" key="1">
    <source>
        <dbReference type="EMBL" id="GJT52011.1"/>
    </source>
</evidence>
<gene>
    <name evidence="1" type="ORF">Tco_0978168</name>
</gene>